<organism evidence="1 2">
    <name type="scientific">Melastoma candidum</name>
    <dbReference type="NCBI Taxonomy" id="119954"/>
    <lineage>
        <taxon>Eukaryota</taxon>
        <taxon>Viridiplantae</taxon>
        <taxon>Streptophyta</taxon>
        <taxon>Embryophyta</taxon>
        <taxon>Tracheophyta</taxon>
        <taxon>Spermatophyta</taxon>
        <taxon>Magnoliopsida</taxon>
        <taxon>eudicotyledons</taxon>
        <taxon>Gunneridae</taxon>
        <taxon>Pentapetalae</taxon>
        <taxon>rosids</taxon>
        <taxon>malvids</taxon>
        <taxon>Myrtales</taxon>
        <taxon>Melastomataceae</taxon>
        <taxon>Melastomatoideae</taxon>
        <taxon>Melastomateae</taxon>
        <taxon>Melastoma</taxon>
    </lineage>
</organism>
<comment type="caution">
    <text evidence="1">The sequence shown here is derived from an EMBL/GenBank/DDBJ whole genome shotgun (WGS) entry which is preliminary data.</text>
</comment>
<sequence>MGRMMLPLNLTPDEGPSLVPKLRGRTKLHGVTRYMHVSSHLYSMCHPRGSGGRFLNMRNLNNVNGGVGMKKDGVTAITQPTGSPRSRVLQSNSRTSNSQKETDGSPGITSGSEVTSMFSQPHLDHIIHQGRPLPIYSFPGMMEKNAQSIIMQSKWVAAADNCCNLKF</sequence>
<reference evidence="2" key="1">
    <citation type="journal article" date="2023" name="Front. Plant Sci.">
        <title>Chromosomal-level genome assembly of Melastoma candidum provides insights into trichome evolution.</title>
        <authorList>
            <person name="Zhong Y."/>
            <person name="Wu W."/>
            <person name="Sun C."/>
            <person name="Zou P."/>
            <person name="Liu Y."/>
            <person name="Dai S."/>
            <person name="Zhou R."/>
        </authorList>
    </citation>
    <scope>NUCLEOTIDE SEQUENCE [LARGE SCALE GENOMIC DNA]</scope>
</reference>
<gene>
    <name evidence="1" type="ORF">MLD38_020294</name>
</gene>
<evidence type="ECO:0000313" key="1">
    <source>
        <dbReference type="EMBL" id="KAI4364165.1"/>
    </source>
</evidence>
<dbReference type="EMBL" id="CM042885">
    <property type="protein sequence ID" value="KAI4364165.1"/>
    <property type="molecule type" value="Genomic_DNA"/>
</dbReference>
<protein>
    <submittedName>
        <fullName evidence="1">Uncharacterized protein</fullName>
    </submittedName>
</protein>
<proteinExistence type="predicted"/>
<accession>A0ACB9QCN1</accession>
<dbReference type="Proteomes" id="UP001057402">
    <property type="component" value="Chromosome 6"/>
</dbReference>
<evidence type="ECO:0000313" key="2">
    <source>
        <dbReference type="Proteomes" id="UP001057402"/>
    </source>
</evidence>
<name>A0ACB9QCN1_9MYRT</name>
<keyword evidence="2" id="KW-1185">Reference proteome</keyword>